<dbReference type="RefSeq" id="WP_140422715.1">
    <property type="nucleotide sequence ID" value="NZ_CP061813.1"/>
</dbReference>
<dbReference type="KEGG" id="phal:H9I45_10750"/>
<accession>A0A7L8ACV3</accession>
<dbReference type="Pfam" id="PF13396">
    <property type="entry name" value="PLDc_N"/>
    <property type="match status" value="1"/>
</dbReference>
<evidence type="ECO:0000256" key="5">
    <source>
        <dbReference type="ARBA" id="ARBA00023136"/>
    </source>
</evidence>
<evidence type="ECO:0000256" key="2">
    <source>
        <dbReference type="ARBA" id="ARBA00022475"/>
    </source>
</evidence>
<keyword evidence="2" id="KW-1003">Cell membrane</keyword>
<keyword evidence="5 6" id="KW-0472">Membrane</keyword>
<evidence type="ECO:0000313" key="8">
    <source>
        <dbReference type="EMBL" id="QOD59826.1"/>
    </source>
</evidence>
<organism evidence="8 9">
    <name type="scientific">Polaribacter haliotis</name>
    <dbReference type="NCBI Taxonomy" id="1888915"/>
    <lineage>
        <taxon>Bacteria</taxon>
        <taxon>Pseudomonadati</taxon>
        <taxon>Bacteroidota</taxon>
        <taxon>Flavobacteriia</taxon>
        <taxon>Flavobacteriales</taxon>
        <taxon>Flavobacteriaceae</taxon>
    </lineage>
</organism>
<reference evidence="8 9" key="1">
    <citation type="journal article" date="2016" name="Int. J. Syst. Evol. Microbiol.">
        <title>Polaribacter haliotis sp. nov., isolated from the gut of abalone Haliotis discus hannai.</title>
        <authorList>
            <person name="Kim Y.O."/>
            <person name="Park I.S."/>
            <person name="Park S."/>
            <person name="Nam B.H."/>
            <person name="Park J.M."/>
            <person name="Kim D.G."/>
            <person name="Yoon J.H."/>
        </authorList>
    </citation>
    <scope>NUCLEOTIDE SEQUENCE [LARGE SCALE GENOMIC DNA]</scope>
    <source>
        <strain evidence="8 9">KCTC 52418</strain>
    </source>
</reference>
<dbReference type="AlphaFoldDB" id="A0A7L8ACV3"/>
<keyword evidence="3 6" id="KW-0812">Transmembrane</keyword>
<gene>
    <name evidence="8" type="ORF">H9I45_10750</name>
</gene>
<sequence>MNPLMLYPYQIIIIFAIIIIMVVTAMVLASKKESNIRFIIWGIIILFVPFLGALAYIISYYSNEKKVKTT</sequence>
<evidence type="ECO:0000256" key="3">
    <source>
        <dbReference type="ARBA" id="ARBA00022692"/>
    </source>
</evidence>
<evidence type="ECO:0000313" key="9">
    <source>
        <dbReference type="Proteomes" id="UP000516764"/>
    </source>
</evidence>
<feature type="transmembrane region" description="Helical" evidence="6">
    <location>
        <begin position="38"/>
        <end position="61"/>
    </location>
</feature>
<protein>
    <recommendedName>
        <fullName evidence="7">Cardiolipin synthase N-terminal domain-containing protein</fullName>
    </recommendedName>
</protein>
<keyword evidence="4 6" id="KW-1133">Transmembrane helix</keyword>
<feature type="domain" description="Cardiolipin synthase N-terminal" evidence="7">
    <location>
        <begin position="13"/>
        <end position="58"/>
    </location>
</feature>
<evidence type="ECO:0000256" key="6">
    <source>
        <dbReference type="SAM" id="Phobius"/>
    </source>
</evidence>
<dbReference type="InterPro" id="IPR027379">
    <property type="entry name" value="CLS_N"/>
</dbReference>
<evidence type="ECO:0000256" key="1">
    <source>
        <dbReference type="ARBA" id="ARBA00004651"/>
    </source>
</evidence>
<feature type="transmembrane region" description="Helical" evidence="6">
    <location>
        <begin position="6"/>
        <end position="29"/>
    </location>
</feature>
<keyword evidence="9" id="KW-1185">Reference proteome</keyword>
<dbReference type="EMBL" id="CP061813">
    <property type="protein sequence ID" value="QOD59826.1"/>
    <property type="molecule type" value="Genomic_DNA"/>
</dbReference>
<evidence type="ECO:0000259" key="7">
    <source>
        <dbReference type="Pfam" id="PF13396"/>
    </source>
</evidence>
<proteinExistence type="predicted"/>
<name>A0A7L8ACV3_9FLAO</name>
<comment type="subcellular location">
    <subcellularLocation>
        <location evidence="1">Cell membrane</location>
        <topology evidence="1">Multi-pass membrane protein</topology>
    </subcellularLocation>
</comment>
<evidence type="ECO:0000256" key="4">
    <source>
        <dbReference type="ARBA" id="ARBA00022989"/>
    </source>
</evidence>
<dbReference type="Proteomes" id="UP000516764">
    <property type="component" value="Chromosome"/>
</dbReference>